<sequence>MKLVVGATGLLGRQITTLLTRVSTPVRAVVRPTSDPAVVQALRDAGAELVQADLKDPASLRRACAGVDTVISTATTTLRDQQLDPLEAVDHAGQLDLVAAARAAGVRQFAYVSYPRSLDGPRPSPLSAAKRAVESALQRSGMTATVLHAGVFMEVWLSPALGFDPVAGRARVLGSGEAPIGWVSAADVARAVVASLDGEASTVLPLVGEHLSMKDVIGTFEAVQGRPFEVEQVPEAALVAQQESAGSPLEQSFAALMLSLARGAPVPTDPRVAELGFPLTTVRDYARRVSALPVGAG</sequence>
<evidence type="ECO:0000259" key="3">
    <source>
        <dbReference type="Pfam" id="PF05368"/>
    </source>
</evidence>
<name>A0A221T0Z6_9DEIO</name>
<dbReference type="EMBL" id="CP021082">
    <property type="protein sequence ID" value="ASN82575.1"/>
    <property type="molecule type" value="Genomic_DNA"/>
</dbReference>
<accession>A0A221T0Z6</accession>
<evidence type="ECO:0000256" key="2">
    <source>
        <dbReference type="ARBA" id="ARBA00023002"/>
    </source>
</evidence>
<keyword evidence="5" id="KW-1185">Reference proteome</keyword>
<dbReference type="Proteomes" id="UP000259030">
    <property type="component" value="Plasmid pDFI1"/>
</dbReference>
<dbReference type="InterPro" id="IPR036291">
    <property type="entry name" value="NAD(P)-bd_dom_sf"/>
</dbReference>
<dbReference type="Pfam" id="PF05368">
    <property type="entry name" value="NmrA"/>
    <property type="match status" value="1"/>
</dbReference>
<dbReference type="SUPFAM" id="SSF51735">
    <property type="entry name" value="NAD(P)-binding Rossmann-fold domains"/>
    <property type="match status" value="1"/>
</dbReference>
<dbReference type="GO" id="GO:0016491">
    <property type="term" value="F:oxidoreductase activity"/>
    <property type="evidence" value="ECO:0007669"/>
    <property type="project" value="UniProtKB-KW"/>
</dbReference>
<keyword evidence="1" id="KW-0521">NADP</keyword>
<keyword evidence="4" id="KW-0614">Plasmid</keyword>
<dbReference type="Gene3D" id="3.40.50.720">
    <property type="entry name" value="NAD(P)-binding Rossmann-like Domain"/>
    <property type="match status" value="1"/>
</dbReference>
<evidence type="ECO:0000313" key="4">
    <source>
        <dbReference type="EMBL" id="ASN82575.1"/>
    </source>
</evidence>
<proteinExistence type="predicted"/>
<gene>
    <name evidence="4" type="ORF">DFI_15480</name>
</gene>
<evidence type="ECO:0000256" key="1">
    <source>
        <dbReference type="ARBA" id="ARBA00022857"/>
    </source>
</evidence>
<dbReference type="InterPro" id="IPR051609">
    <property type="entry name" value="NmrA/Isoflavone_reductase-like"/>
</dbReference>
<dbReference type="KEGG" id="dfc:DFI_15480"/>
<feature type="domain" description="NmrA-like" evidence="3">
    <location>
        <begin position="3"/>
        <end position="243"/>
    </location>
</feature>
<dbReference type="PANTHER" id="PTHR47706:SF4">
    <property type="entry name" value="NMRA-LIKE DOMAIN-CONTAINING PROTEIN"/>
    <property type="match status" value="1"/>
</dbReference>
<keyword evidence="2" id="KW-0560">Oxidoreductase</keyword>
<dbReference type="InterPro" id="IPR008030">
    <property type="entry name" value="NmrA-like"/>
</dbReference>
<evidence type="ECO:0000313" key="5">
    <source>
        <dbReference type="Proteomes" id="UP000259030"/>
    </source>
</evidence>
<dbReference type="AlphaFoldDB" id="A0A221T0Z6"/>
<organism evidence="4 5">
    <name type="scientific">Deinococcus ficus</name>
    <dbReference type="NCBI Taxonomy" id="317577"/>
    <lineage>
        <taxon>Bacteria</taxon>
        <taxon>Thermotogati</taxon>
        <taxon>Deinococcota</taxon>
        <taxon>Deinococci</taxon>
        <taxon>Deinococcales</taxon>
        <taxon>Deinococcaceae</taxon>
        <taxon>Deinococcus</taxon>
    </lineage>
</organism>
<protein>
    <recommendedName>
        <fullName evidence="3">NmrA-like domain-containing protein</fullName>
    </recommendedName>
</protein>
<geneLocation type="plasmid" evidence="5">
    <name>pdfi1</name>
</geneLocation>
<dbReference type="PANTHER" id="PTHR47706">
    <property type="entry name" value="NMRA-LIKE FAMILY PROTEIN"/>
    <property type="match status" value="1"/>
</dbReference>
<dbReference type="STRING" id="317577.GCA_000419625_03106"/>
<reference evidence="4 5" key="1">
    <citation type="submission" date="2017-05" db="EMBL/GenBank/DDBJ databases">
        <title>The complete genome sequence of Deinococcus ficus isolated from the rhizosphere of the Ficus religiosa L. in Taiwan.</title>
        <authorList>
            <person name="Wu K.-M."/>
            <person name="Liao T.-L."/>
            <person name="Liu Y.-M."/>
            <person name="Young C.-C."/>
            <person name="Tsai S.-F."/>
        </authorList>
    </citation>
    <scope>NUCLEOTIDE SEQUENCE [LARGE SCALE GENOMIC DNA]</scope>
    <source>
        <strain evidence="4 5">CC-FR2-10</strain>
        <plasmid evidence="5">pdfi1</plasmid>
    </source>
</reference>
<dbReference type="RefSeq" id="WP_027463694.1">
    <property type="nucleotide sequence ID" value="NZ_CP021082.1"/>
</dbReference>